<organism evidence="2 3">
    <name type="scientific">Desulfonema limicola</name>
    <dbReference type="NCBI Taxonomy" id="45656"/>
    <lineage>
        <taxon>Bacteria</taxon>
        <taxon>Pseudomonadati</taxon>
        <taxon>Thermodesulfobacteriota</taxon>
        <taxon>Desulfobacteria</taxon>
        <taxon>Desulfobacterales</taxon>
        <taxon>Desulfococcaceae</taxon>
        <taxon>Desulfonema</taxon>
    </lineage>
</organism>
<dbReference type="EMBL" id="CP061799">
    <property type="protein sequence ID" value="QTA83309.1"/>
    <property type="molecule type" value="Genomic_DNA"/>
</dbReference>
<reference evidence="2" key="1">
    <citation type="journal article" date="2021" name="Microb. Physiol.">
        <title>Proteogenomic Insights into the Physiology of Marine, Sulfate-Reducing, Filamentous Desulfonema limicola and Desulfonema magnum.</title>
        <authorList>
            <person name="Schnaars V."/>
            <person name="Wohlbrand L."/>
            <person name="Scheve S."/>
            <person name="Hinrichs C."/>
            <person name="Reinhardt R."/>
            <person name="Rabus R."/>
        </authorList>
    </citation>
    <scope>NUCLEOTIDE SEQUENCE</scope>
    <source>
        <strain evidence="2">5ac10</strain>
    </source>
</reference>
<dbReference type="Pfam" id="PF21814">
    <property type="entry name" value="DUF6883"/>
    <property type="match status" value="1"/>
</dbReference>
<gene>
    <name evidence="2" type="ORF">dnl_57080</name>
</gene>
<dbReference type="Proteomes" id="UP000663720">
    <property type="component" value="Chromosome"/>
</dbReference>
<dbReference type="InterPro" id="IPR049250">
    <property type="entry name" value="DUF6883"/>
</dbReference>
<dbReference type="RefSeq" id="WP_207689146.1">
    <property type="nucleotide sequence ID" value="NZ_CP061799.1"/>
</dbReference>
<keyword evidence="3" id="KW-1185">Reference proteome</keyword>
<name>A0A975GJ92_9BACT</name>
<sequence>MKLPENTYIASEKLTKYLLIHRKRNDKSQWLSQAGYTIENWYMLLIDLKKLILSKDAVLVEKTEFGQMYEVRGKLHGPNGKNLSVLTVWMTDFETGNTRFITMYPDKRMVK</sequence>
<evidence type="ECO:0000313" key="3">
    <source>
        <dbReference type="Proteomes" id="UP000663720"/>
    </source>
</evidence>
<evidence type="ECO:0000259" key="1">
    <source>
        <dbReference type="Pfam" id="PF21814"/>
    </source>
</evidence>
<accession>A0A975GJ92</accession>
<feature type="domain" description="DUF6883" evidence="1">
    <location>
        <begin position="5"/>
        <end position="106"/>
    </location>
</feature>
<protein>
    <recommendedName>
        <fullName evidence="1">DUF6883 domain-containing protein</fullName>
    </recommendedName>
</protein>
<proteinExistence type="predicted"/>
<dbReference type="AlphaFoldDB" id="A0A975GJ92"/>
<evidence type="ECO:0000313" key="2">
    <source>
        <dbReference type="EMBL" id="QTA83309.1"/>
    </source>
</evidence>
<dbReference type="KEGG" id="dli:dnl_57080"/>